<feature type="transmembrane region" description="Helical" evidence="1">
    <location>
        <begin position="12"/>
        <end position="33"/>
    </location>
</feature>
<dbReference type="RefSeq" id="WP_377080259.1">
    <property type="nucleotide sequence ID" value="NZ_JBJGEB010000007.1"/>
</dbReference>
<dbReference type="Proteomes" id="UP001621964">
    <property type="component" value="Unassembled WGS sequence"/>
</dbReference>
<dbReference type="InterPro" id="IPR052894">
    <property type="entry name" value="AsmA-related"/>
</dbReference>
<sequence>MIRLLHSGKFWLKLAAFCILAAILATIGLNVLLHHVFSTDQVRRHTEAFIRKTGRTINFDRSVGRSLLPRPTLTLKNVVISTPDGNHPAILIRETKIGFAWSALWSDNAPIEKWVVSGADTTLEQTPDGWNLQDLWQQPAGSTPNRLIIESSRINVRLPQGSYKIENFGLNTQRPEAGGRPFKINGTLQHDTLPLRWQGNGIWRTSGGNWETPSFHLEAAGRLNDHTLTVSTDSALLWQPQSSTLQARNFNLRADSSFHNLHLTAQSPLITLRNNHLSLNALSSAFTAGTSESRWDGSLELDKVSLRPSIAVLDNFKFNAGHKTEQQYTTFTLSGPAIWQRSKGAFSDGLRINTHQDTLVKAPRPRFISAFEGSFSMPDLNHWQGQFKGLFDRQPAALTVRYAAEPEQQPRLEAGIALSKLSLTPYWDDLQAHSGKAYPGFLSRSGAPAIEAQIKIDAITLPGLQLDNVETLLSADKDHIALSNFKAGLYGGKTEGGISMANTEPPSYHLQQNAQGVQVRRLLQDLLTVNSISGTGDAVIDLTARGQDRTSLTKTLKGTLTLNVSNGAWLGIDIDNIMQSGTISRRGHNGEIPRTPFRRFSLTSTIDQGISRHFNTEVTSDSLLIVSNGFTDLGKQELSEEMLIRNARNPKAKPIPLKINGPINNPSITIDYSRLTNGLSTPAEKQKALENTLKEQWQWLNPNRE</sequence>
<evidence type="ECO:0000256" key="1">
    <source>
        <dbReference type="SAM" id="Phobius"/>
    </source>
</evidence>
<keyword evidence="1" id="KW-1133">Transmembrane helix</keyword>
<protein>
    <submittedName>
        <fullName evidence="3">AsmA family protein</fullName>
    </submittedName>
</protein>
<reference evidence="3 4" key="1">
    <citation type="submission" date="2024-11" db="EMBL/GenBank/DDBJ databases">
        <authorList>
            <person name="Mikucki A.G."/>
            <person name="Kahler C.M."/>
        </authorList>
    </citation>
    <scope>NUCLEOTIDE SEQUENCE [LARGE SCALE GENOMIC DNA]</scope>
    <source>
        <strain evidence="3 4">EXNM717</strain>
    </source>
</reference>
<feature type="domain" description="AsmA" evidence="2">
    <location>
        <begin position="12"/>
        <end position="613"/>
    </location>
</feature>
<keyword evidence="4" id="KW-1185">Reference proteome</keyword>
<name>A0ABW8Q6F6_9NEIS</name>
<accession>A0ABW8Q6F6</accession>
<organism evidence="3 4">
    <name type="scientific">Neisseria oralis</name>
    <dbReference type="NCBI Taxonomy" id="1107316"/>
    <lineage>
        <taxon>Bacteria</taxon>
        <taxon>Pseudomonadati</taxon>
        <taxon>Pseudomonadota</taxon>
        <taxon>Betaproteobacteria</taxon>
        <taxon>Neisseriales</taxon>
        <taxon>Neisseriaceae</taxon>
        <taxon>Neisseria</taxon>
    </lineage>
</organism>
<dbReference type="Pfam" id="PF05170">
    <property type="entry name" value="AsmA"/>
    <property type="match status" value="1"/>
</dbReference>
<comment type="caution">
    <text evidence="3">The sequence shown here is derived from an EMBL/GenBank/DDBJ whole genome shotgun (WGS) entry which is preliminary data.</text>
</comment>
<evidence type="ECO:0000259" key="2">
    <source>
        <dbReference type="Pfam" id="PF05170"/>
    </source>
</evidence>
<proteinExistence type="predicted"/>
<gene>
    <name evidence="3" type="ORF">ACI43T_07690</name>
</gene>
<evidence type="ECO:0000313" key="4">
    <source>
        <dbReference type="Proteomes" id="UP001621964"/>
    </source>
</evidence>
<keyword evidence="1" id="KW-0812">Transmembrane</keyword>
<dbReference type="PANTHER" id="PTHR30441:SF4">
    <property type="entry name" value="PROTEIN ASMA"/>
    <property type="match status" value="1"/>
</dbReference>
<dbReference type="EMBL" id="JBJGEB010000007">
    <property type="protein sequence ID" value="MFK7642377.1"/>
    <property type="molecule type" value="Genomic_DNA"/>
</dbReference>
<dbReference type="InterPro" id="IPR007844">
    <property type="entry name" value="AsmA"/>
</dbReference>
<evidence type="ECO:0000313" key="3">
    <source>
        <dbReference type="EMBL" id="MFK7642377.1"/>
    </source>
</evidence>
<keyword evidence="1" id="KW-0472">Membrane</keyword>
<dbReference type="PANTHER" id="PTHR30441">
    <property type="entry name" value="DUF748 DOMAIN-CONTAINING PROTEIN"/>
    <property type="match status" value="1"/>
</dbReference>